<keyword evidence="3" id="KW-1185">Reference proteome</keyword>
<comment type="caution">
    <text evidence="2">The sequence shown here is derived from an EMBL/GenBank/DDBJ whole genome shotgun (WGS) entry which is preliminary data.</text>
</comment>
<evidence type="ECO:0000313" key="2">
    <source>
        <dbReference type="EMBL" id="MBC6994147.1"/>
    </source>
</evidence>
<sequence>MNALPTDLDLCYVATHGFAVRMVFQTGLLGQLAARGLRVGVIVPDAQDQNLVELCRRDGVVPIAYPCSPAPAARWLKSLRKYVVEDIRRNPCLWDKHQEVLAANARRPHKKMAATLGLLINDVVEQLPILRRWFLAAEQRLLLRSEVVAFLRQLGVRTLVATYPVAAPEPELLLAARALGLQTVLHLLSWDNITAKGHFQALADHYLTWGPTMEEELQQFYGVAPDRMTRCGVPHFDLYFQPPTPVESPLLQQLAGGRPYLFFAMSAARYAPGETAILAQLCEATVPGGALAGVRIVARPHPSALAGVMRDTATLDALRRLENTHGLLVSLPQMVAGSRMNWSVQDSDMHELVGLLRGAAVVLNSGSTVAVEALALGRPVVITSYDGPENRPYAQSARRLRDYPHLAKLIGDGGGAVVESHTALLAQITTLLAAPETGAEARAHALFRQIGDQDGKATERVVAALVRALPQVPGTGQGAREVPPPTPSARA</sequence>
<accession>A0A923PP75</accession>
<dbReference type="AlphaFoldDB" id="A0A923PP75"/>
<dbReference type="EMBL" id="JACSIT010000091">
    <property type="protein sequence ID" value="MBC6994147.1"/>
    <property type="molecule type" value="Genomic_DNA"/>
</dbReference>
<feature type="region of interest" description="Disordered" evidence="1">
    <location>
        <begin position="472"/>
        <end position="491"/>
    </location>
</feature>
<evidence type="ECO:0000313" key="3">
    <source>
        <dbReference type="Proteomes" id="UP000650081"/>
    </source>
</evidence>
<proteinExistence type="predicted"/>
<name>A0A923PP75_9BACT</name>
<dbReference type="RefSeq" id="WP_187466233.1">
    <property type="nucleotide sequence ID" value="NZ_JACSIT010000091.1"/>
</dbReference>
<gene>
    <name evidence="2" type="ORF">H9S92_08240</name>
</gene>
<reference evidence="2" key="1">
    <citation type="submission" date="2020-08" db="EMBL/GenBank/DDBJ databases">
        <title>Lewinella bacteria from marine environments.</title>
        <authorList>
            <person name="Zhong Y."/>
        </authorList>
    </citation>
    <scope>NUCLEOTIDE SEQUENCE</scope>
    <source>
        <strain evidence="2">KCTC 42187</strain>
    </source>
</reference>
<dbReference type="SUPFAM" id="SSF53756">
    <property type="entry name" value="UDP-Glycosyltransferase/glycogen phosphorylase"/>
    <property type="match status" value="1"/>
</dbReference>
<organism evidence="2 3">
    <name type="scientific">Neolewinella lacunae</name>
    <dbReference type="NCBI Taxonomy" id="1517758"/>
    <lineage>
        <taxon>Bacteria</taxon>
        <taxon>Pseudomonadati</taxon>
        <taxon>Bacteroidota</taxon>
        <taxon>Saprospiria</taxon>
        <taxon>Saprospirales</taxon>
        <taxon>Lewinellaceae</taxon>
        <taxon>Neolewinella</taxon>
    </lineage>
</organism>
<evidence type="ECO:0000256" key="1">
    <source>
        <dbReference type="SAM" id="MobiDB-lite"/>
    </source>
</evidence>
<dbReference type="Proteomes" id="UP000650081">
    <property type="component" value="Unassembled WGS sequence"/>
</dbReference>
<protein>
    <submittedName>
        <fullName evidence="2">Uncharacterized protein</fullName>
    </submittedName>
</protein>
<feature type="compositionally biased region" description="Pro residues" evidence="1">
    <location>
        <begin position="482"/>
        <end position="491"/>
    </location>
</feature>